<dbReference type="AlphaFoldDB" id="A0A369TCG4"/>
<feature type="transmembrane region" description="Helical" evidence="1">
    <location>
        <begin position="190"/>
        <end position="211"/>
    </location>
</feature>
<dbReference type="RefSeq" id="WP_114582101.1">
    <property type="nucleotide sequence ID" value="NZ_QPMH01000008.1"/>
</dbReference>
<keyword evidence="1" id="KW-0812">Transmembrane</keyword>
<dbReference type="Proteomes" id="UP000253941">
    <property type="component" value="Unassembled WGS sequence"/>
</dbReference>
<protein>
    <submittedName>
        <fullName evidence="2">Flagellar motor protein MotA</fullName>
    </submittedName>
</protein>
<keyword evidence="3" id="KW-1185">Reference proteome</keyword>
<keyword evidence="2" id="KW-0969">Cilium</keyword>
<proteinExistence type="predicted"/>
<keyword evidence="1" id="KW-0472">Membrane</keyword>
<reference evidence="2 3" key="1">
    <citation type="submission" date="2018-07" db="EMBL/GenBank/DDBJ databases">
        <title>Venubactetium sediminum gen. nov., sp. nov., isolated from a marine solar saltern.</title>
        <authorList>
            <person name="Wang S."/>
        </authorList>
    </citation>
    <scope>NUCLEOTIDE SEQUENCE [LARGE SCALE GENOMIC DNA]</scope>
    <source>
        <strain evidence="2 3">WD2A32</strain>
    </source>
</reference>
<dbReference type="EMBL" id="QPMH01000008">
    <property type="protein sequence ID" value="RDD61857.1"/>
    <property type="molecule type" value="Genomic_DNA"/>
</dbReference>
<feature type="transmembrane region" description="Helical" evidence="1">
    <location>
        <begin position="38"/>
        <end position="55"/>
    </location>
</feature>
<keyword evidence="2" id="KW-0282">Flagellum</keyword>
<organism evidence="2 3">
    <name type="scientific">Ferruginivarius sediminum</name>
    <dbReference type="NCBI Taxonomy" id="2661937"/>
    <lineage>
        <taxon>Bacteria</taxon>
        <taxon>Pseudomonadati</taxon>
        <taxon>Pseudomonadota</taxon>
        <taxon>Alphaproteobacteria</taxon>
        <taxon>Rhodospirillales</taxon>
        <taxon>Rhodospirillaceae</taxon>
        <taxon>Ferruginivarius</taxon>
    </lineage>
</organism>
<comment type="caution">
    <text evidence="2">The sequence shown here is derived from an EMBL/GenBank/DDBJ whole genome shotgun (WGS) entry which is preliminary data.</text>
</comment>
<feature type="transmembrane region" description="Helical" evidence="1">
    <location>
        <begin position="7"/>
        <end position="26"/>
    </location>
</feature>
<name>A0A369TCG4_9PROT</name>
<sequence length="391" mass="42493">MSRPSRYLIRMIVFLVIVAAACGVLLPQLQDAFVANPVFNGLILGVLLLGILYIFRQVVMLRPEVAWLDRLRQESSGGLVFPGALKEGHPPRLLGPLATMVGERKGRLTLSALSMRSLLDGIQSRISESHDISRYLIGLLIFLGLLGTFWGLLETVNSVAGAISELSASGGDPAALFGELKNSLQKPLQGMGTAFSSSLFGLAGSLVLGFLELQAGQAHNRFVNELEEWLSGITKLSSGGTSVEGGESVPAYIQALLEQTADSLDTLQRTITGGEEDRHQINRNLTQLTERVSTLTDQMRTEQSVLMKLAETQSQLKPILARIADAGEAQPNGGMDDSTRDHIRNLDIHLERLVNDAASGRDQVVRELRSEIRLLARTIAAIAEEGEQERH</sequence>
<keyword evidence="1" id="KW-1133">Transmembrane helix</keyword>
<keyword evidence="2" id="KW-0966">Cell projection</keyword>
<evidence type="ECO:0000256" key="1">
    <source>
        <dbReference type="SAM" id="Phobius"/>
    </source>
</evidence>
<accession>A0A369TCG4</accession>
<evidence type="ECO:0000313" key="3">
    <source>
        <dbReference type="Proteomes" id="UP000253941"/>
    </source>
</evidence>
<gene>
    <name evidence="2" type="ORF">DRB17_10190</name>
</gene>
<evidence type="ECO:0000313" key="2">
    <source>
        <dbReference type="EMBL" id="RDD61857.1"/>
    </source>
</evidence>
<feature type="transmembrane region" description="Helical" evidence="1">
    <location>
        <begin position="135"/>
        <end position="153"/>
    </location>
</feature>
<dbReference type="PROSITE" id="PS51257">
    <property type="entry name" value="PROKAR_LIPOPROTEIN"/>
    <property type="match status" value="1"/>
</dbReference>